<feature type="compositionally biased region" description="Basic and acidic residues" evidence="1">
    <location>
        <begin position="318"/>
        <end position="338"/>
    </location>
</feature>
<dbReference type="RefSeq" id="WP_099793926.1">
    <property type="nucleotide sequence ID" value="NZ_JBHLYV010000079.1"/>
</dbReference>
<comment type="caution">
    <text evidence="3">The sequence shown here is derived from an EMBL/GenBank/DDBJ whole genome shotgun (WGS) entry which is preliminary data.</text>
</comment>
<evidence type="ECO:0000313" key="4">
    <source>
        <dbReference type="Proteomes" id="UP000230390"/>
    </source>
</evidence>
<evidence type="ECO:0000313" key="3">
    <source>
        <dbReference type="EMBL" id="PIL41991.1"/>
    </source>
</evidence>
<accession>A0A2G8T7H6</accession>
<reference evidence="3 4" key="1">
    <citation type="submission" date="2017-10" db="EMBL/GenBank/DDBJ databases">
        <title>Massilia psychrophilum sp. nov., a novel purple-pigmented bacterium isolated from Tianshan glacier, Xinjiang Municipality, China.</title>
        <authorList>
            <person name="Wang H."/>
        </authorList>
    </citation>
    <scope>NUCLEOTIDE SEQUENCE [LARGE SCALE GENOMIC DNA]</scope>
    <source>
        <strain evidence="3 4">JCM 30074</strain>
    </source>
</reference>
<sequence>MQTNSSIDYKTLPRQKLTDLACDVLAAESRKPSVPLVREITLRLWDTKKGSDGDVQKDIQHWYEGLFELKKAAAIGGVPEHMATLFREVWRGAVDQAEEGLAAKRAQLASERAQAVLAVREAQAATDALRHQLDLATTEIDARDAAIARLDGAIVQREAQVVQLTARLVAKDERIESLSDELARKITEQAAAVSALEGDRRHALIQVDHARGEGRHWKEQFDRAAKEARASQTEADSYRNKASSLEAALAGANGRLSALQESLGAEKERTAALISQVAAEQQNIRQLSEDLSNSRISAEAANARYESAVRELSTARESVAEARSGERRALEEAAELRGRPASSMKNSGRDS</sequence>
<evidence type="ECO:0000256" key="1">
    <source>
        <dbReference type="SAM" id="MobiDB-lite"/>
    </source>
</evidence>
<dbReference type="OrthoDB" id="8769950at2"/>
<dbReference type="Pfam" id="PF11740">
    <property type="entry name" value="KfrA_N"/>
    <property type="match status" value="1"/>
</dbReference>
<name>A0A2G8T7H6_9BURK</name>
<proteinExistence type="predicted"/>
<dbReference type="Proteomes" id="UP000230390">
    <property type="component" value="Unassembled WGS sequence"/>
</dbReference>
<feature type="region of interest" description="Disordered" evidence="1">
    <location>
        <begin position="316"/>
        <end position="351"/>
    </location>
</feature>
<dbReference type="InterPro" id="IPR021104">
    <property type="entry name" value="KfrA_DNA-bd_N"/>
</dbReference>
<dbReference type="AlphaFoldDB" id="A0A2G8T7H6"/>
<keyword evidence="4" id="KW-1185">Reference proteome</keyword>
<evidence type="ECO:0000259" key="2">
    <source>
        <dbReference type="Pfam" id="PF11740"/>
    </source>
</evidence>
<feature type="domain" description="KfrA N-terminal DNA-binding" evidence="2">
    <location>
        <begin position="21"/>
        <end position="133"/>
    </location>
</feature>
<organism evidence="3 4">
    <name type="scientific">Massilia eurypsychrophila</name>
    <dbReference type="NCBI Taxonomy" id="1485217"/>
    <lineage>
        <taxon>Bacteria</taxon>
        <taxon>Pseudomonadati</taxon>
        <taxon>Pseudomonadota</taxon>
        <taxon>Betaproteobacteria</taxon>
        <taxon>Burkholderiales</taxon>
        <taxon>Oxalobacteraceae</taxon>
        <taxon>Telluria group</taxon>
        <taxon>Massilia</taxon>
    </lineage>
</organism>
<protein>
    <recommendedName>
        <fullName evidence="2">KfrA N-terminal DNA-binding domain-containing protein</fullName>
    </recommendedName>
</protein>
<gene>
    <name evidence="3" type="ORF">CR105_26655</name>
</gene>
<dbReference type="EMBL" id="PDOC01000045">
    <property type="protein sequence ID" value="PIL41991.1"/>
    <property type="molecule type" value="Genomic_DNA"/>
</dbReference>